<dbReference type="Proteomes" id="UP001430953">
    <property type="component" value="Unassembled WGS sequence"/>
</dbReference>
<protein>
    <submittedName>
        <fullName evidence="1">Uncharacterized protein</fullName>
    </submittedName>
</protein>
<keyword evidence="2" id="KW-1185">Reference proteome</keyword>
<gene>
    <name evidence="1" type="ORF">PUN28_001219</name>
</gene>
<accession>A0AAW2H3Y5</accession>
<organism evidence="1 2">
    <name type="scientific">Cardiocondyla obscurior</name>
    <dbReference type="NCBI Taxonomy" id="286306"/>
    <lineage>
        <taxon>Eukaryota</taxon>
        <taxon>Metazoa</taxon>
        <taxon>Ecdysozoa</taxon>
        <taxon>Arthropoda</taxon>
        <taxon>Hexapoda</taxon>
        <taxon>Insecta</taxon>
        <taxon>Pterygota</taxon>
        <taxon>Neoptera</taxon>
        <taxon>Endopterygota</taxon>
        <taxon>Hymenoptera</taxon>
        <taxon>Apocrita</taxon>
        <taxon>Aculeata</taxon>
        <taxon>Formicoidea</taxon>
        <taxon>Formicidae</taxon>
        <taxon>Myrmicinae</taxon>
        <taxon>Cardiocondyla</taxon>
    </lineage>
</organism>
<dbReference type="AlphaFoldDB" id="A0AAW2H3Y5"/>
<comment type="caution">
    <text evidence="1">The sequence shown here is derived from an EMBL/GenBank/DDBJ whole genome shotgun (WGS) entry which is preliminary data.</text>
</comment>
<sequence>MLSDCQSPVHAAPDNPGVGFILVPIRHMSNRCIIEFQRLGPIAIGSQTLRSLVNCGFRKSRRVTIPCNIWHNVYYENSRRASPRTSRIALIVDIVEQTDRSRVVGRLFRECRVNIRRRNFVVRASGTRVPASVAR</sequence>
<evidence type="ECO:0000313" key="2">
    <source>
        <dbReference type="Proteomes" id="UP001430953"/>
    </source>
</evidence>
<proteinExistence type="predicted"/>
<dbReference type="EMBL" id="JADYXP020000001">
    <property type="protein sequence ID" value="KAL0134265.1"/>
    <property type="molecule type" value="Genomic_DNA"/>
</dbReference>
<name>A0AAW2H3Y5_9HYME</name>
<evidence type="ECO:0000313" key="1">
    <source>
        <dbReference type="EMBL" id="KAL0134265.1"/>
    </source>
</evidence>
<reference evidence="1 2" key="1">
    <citation type="submission" date="2023-03" db="EMBL/GenBank/DDBJ databases">
        <title>High recombination rates correlate with genetic variation in Cardiocondyla obscurior ants.</title>
        <authorList>
            <person name="Errbii M."/>
        </authorList>
    </citation>
    <scope>NUCLEOTIDE SEQUENCE [LARGE SCALE GENOMIC DNA]</scope>
    <source>
        <strain evidence="1">Alpha-2009</strain>
        <tissue evidence="1">Whole body</tissue>
    </source>
</reference>